<dbReference type="InterPro" id="IPR001878">
    <property type="entry name" value="Znf_CCHC"/>
</dbReference>
<comment type="caution">
    <text evidence="5">The sequence shown here is derived from an EMBL/GenBank/DDBJ whole genome shotgun (WGS) entry which is preliminary data.</text>
</comment>
<reference evidence="5 6" key="1">
    <citation type="journal article" date="2018" name="Cell">
        <title>The Chara Genome: Secondary Complexity and Implications for Plant Terrestrialization.</title>
        <authorList>
            <person name="Nishiyama T."/>
            <person name="Sakayama H."/>
            <person name="Vries J.D."/>
            <person name="Buschmann H."/>
            <person name="Saint-Marcoux D."/>
            <person name="Ullrich K.K."/>
            <person name="Haas F.B."/>
            <person name="Vanderstraeten L."/>
            <person name="Becker D."/>
            <person name="Lang D."/>
            <person name="Vosolsobe S."/>
            <person name="Rombauts S."/>
            <person name="Wilhelmsson P.K.I."/>
            <person name="Janitza P."/>
            <person name="Kern R."/>
            <person name="Heyl A."/>
            <person name="Rumpler F."/>
            <person name="Villalobos L.I.A.C."/>
            <person name="Clay J.M."/>
            <person name="Skokan R."/>
            <person name="Toyoda A."/>
            <person name="Suzuki Y."/>
            <person name="Kagoshima H."/>
            <person name="Schijlen E."/>
            <person name="Tajeshwar N."/>
            <person name="Catarino B."/>
            <person name="Hetherington A.J."/>
            <person name="Saltykova A."/>
            <person name="Bonnot C."/>
            <person name="Breuninger H."/>
            <person name="Symeonidi A."/>
            <person name="Radhakrishnan G.V."/>
            <person name="Van Nieuwerburgh F."/>
            <person name="Deforce D."/>
            <person name="Chang C."/>
            <person name="Karol K.G."/>
            <person name="Hedrich R."/>
            <person name="Ulvskov P."/>
            <person name="Glockner G."/>
            <person name="Delwiche C.F."/>
            <person name="Petrasek J."/>
            <person name="Van de Peer Y."/>
            <person name="Friml J."/>
            <person name="Beilby M."/>
            <person name="Dolan L."/>
            <person name="Kohara Y."/>
            <person name="Sugano S."/>
            <person name="Fujiyama A."/>
            <person name="Delaux P.-M."/>
            <person name="Quint M."/>
            <person name="TheiBen G."/>
            <person name="Hagemann M."/>
            <person name="Harholt J."/>
            <person name="Dunand C."/>
            <person name="Zachgo S."/>
            <person name="Langdale J."/>
            <person name="Maumus F."/>
            <person name="Straeten D.V.D."/>
            <person name="Gould S.B."/>
            <person name="Rensing S.A."/>
        </authorList>
    </citation>
    <scope>NUCLEOTIDE SEQUENCE [LARGE SCALE GENOMIC DNA]</scope>
    <source>
        <strain evidence="5 6">S276</strain>
    </source>
</reference>
<evidence type="ECO:0000259" key="4">
    <source>
        <dbReference type="PROSITE" id="PS50158"/>
    </source>
</evidence>
<feature type="coiled-coil region" evidence="2">
    <location>
        <begin position="269"/>
        <end position="296"/>
    </location>
</feature>
<feature type="region of interest" description="Disordered" evidence="3">
    <location>
        <begin position="179"/>
        <end position="244"/>
    </location>
</feature>
<dbReference type="GO" id="GO:0003676">
    <property type="term" value="F:nucleic acid binding"/>
    <property type="evidence" value="ECO:0007669"/>
    <property type="project" value="InterPro"/>
</dbReference>
<feature type="region of interest" description="Disordered" evidence="3">
    <location>
        <begin position="109"/>
        <end position="151"/>
    </location>
</feature>
<keyword evidence="1" id="KW-0479">Metal-binding</keyword>
<feature type="compositionally biased region" description="Low complexity" evidence="3">
    <location>
        <begin position="214"/>
        <end position="244"/>
    </location>
</feature>
<organism evidence="5 6">
    <name type="scientific">Chara braunii</name>
    <name type="common">Braun's stonewort</name>
    <dbReference type="NCBI Taxonomy" id="69332"/>
    <lineage>
        <taxon>Eukaryota</taxon>
        <taxon>Viridiplantae</taxon>
        <taxon>Streptophyta</taxon>
        <taxon>Charophyceae</taxon>
        <taxon>Charales</taxon>
        <taxon>Characeae</taxon>
        <taxon>Chara</taxon>
    </lineage>
</organism>
<feature type="compositionally biased region" description="Basic and acidic residues" evidence="3">
    <location>
        <begin position="183"/>
        <end position="210"/>
    </location>
</feature>
<evidence type="ECO:0000313" key="6">
    <source>
        <dbReference type="Proteomes" id="UP000265515"/>
    </source>
</evidence>
<accession>A0A388JNE0</accession>
<keyword evidence="2" id="KW-0175">Coiled coil</keyword>
<evidence type="ECO:0000256" key="3">
    <source>
        <dbReference type="SAM" id="MobiDB-lite"/>
    </source>
</evidence>
<dbReference type="Gramene" id="GBG59339">
    <property type="protein sequence ID" value="GBG59339"/>
    <property type="gene ID" value="CBR_g38368"/>
</dbReference>
<feature type="domain" description="CCHC-type" evidence="4">
    <location>
        <begin position="746"/>
        <end position="760"/>
    </location>
</feature>
<feature type="region of interest" description="Disordered" evidence="3">
    <location>
        <begin position="673"/>
        <end position="724"/>
    </location>
</feature>
<feature type="compositionally biased region" description="Basic and acidic residues" evidence="3">
    <location>
        <begin position="112"/>
        <end position="143"/>
    </location>
</feature>
<keyword evidence="1" id="KW-0863">Zinc-finger</keyword>
<sequence length="1288" mass="142647">MSLATLVPMEGGGDNRRAKLTMIEKMVATATVMTVLFCCQQERSLGRIRAQIHVQMRKTLHQVPVEGLDTVTSTEVVVQVWCSSMSDLEVVDEKEDGGGRGRILGNATTRQRQCDNKTEAMRRRDGGVEDAHVEKEDHDKQNRNYEQQRQPSIEVGYQQHVRQGRNSTTTIEVRQTATMKGANGDERRLRRESRERTTTRRARVAEDSVRSRITASTGTTMATSSTMAEASSQTTSPGVSQSGSRVSISQSVGLQVSQQTQLTPEDYEILQAEELQDELQRQLDEAAERRRRAIMRKARLGSRLQELSRLEALDESTLDSAMRALRNSLLCVAETQVVQQEVLDELVAGQKRVLAALQAPHPVMRQPQFVVAPPSGTGPSVTLPPVGLSFSPMFGMPPPGGYVATSGPVHRVSAVPSTTVVTTVPLSSQAQVSVQQPVSVAMQPLQQSPGPMQPMQWMPKIPLLSPKPFSGDRKKDEDLDTWVRTVPTYVRHKLTRPHQEVVVAASFLEGSTARWLNGLVQQQGYGQNFDAWAQAQTLEEFVRSMYNRWHDLQGAQKATGAINSLCARRYINVRELTGTVERLLVVPGVRYDQQVLLTDYLRCLPSEVRTNLVDEAYVEQHNFASFSKKTLDIEAKLESAHQSQGDGRKKRLPQDWKKKGRLMFVDHDGQTTEIDEFPDLGEETKHDGASEASDGGVVAPIKEKARGTRKKKVGRSTGQGDQGTPTWVKLGLEYEVWRDRVARGTCMNCGNYGHTSRSCRGKKVLTRVASPTVVRLSSNPDGVSTALRRETPQASRTGHGSTPRRMLTRSQTAGMEQKPGESDEAYETRMMAMMAESKQQVEAAAAARKKKAEAERLRLLAEEQRQKHAAAAAKAADEERVRRRELLFKEENAVHTQAKDWQKEAESGESDDYVNKLSQLLNRVSDLLATCIAQQEDTHSLDHTNQALQQSVDRQTKRVHQLEQRPVATSSVGPSDLADRVKVLKIDVETLKTGEQRLEQQVCAATVGPSMSSPESIPKFDGLPIFCAYTLLAPVRAQVGHPQGRRQQSTRILVLTVRRCVSSMADNMLSVHVCTIFEFYNFITWTNLTAAWQKRFQVEPPEHQAMDKLLTFSHNIIPSGDWISEFQHLVSTPKLPMTFDDIKLYFINRSCLALQNALTQVAESLNTSEELFNKAAQIIVTNMEAKNIGRSSTVGQGAYQHRPKVAVVAAAMPSNPSTSNDTASSDEGDRLAAARNGGRPAKGRGRGKTKTNTISSRPGQAAPAQEPWTHCGLTEPGYRVCSGPLVGL</sequence>
<dbReference type="PROSITE" id="PS50158">
    <property type="entry name" value="ZF_CCHC"/>
    <property type="match status" value="1"/>
</dbReference>
<feature type="region of interest" description="Disordered" evidence="3">
    <location>
        <begin position="775"/>
        <end position="823"/>
    </location>
</feature>
<evidence type="ECO:0000256" key="1">
    <source>
        <dbReference type="PROSITE-ProRule" id="PRU00047"/>
    </source>
</evidence>
<protein>
    <recommendedName>
        <fullName evidence="4">CCHC-type domain-containing protein</fullName>
    </recommendedName>
</protein>
<dbReference type="EMBL" id="BFEA01000004">
    <property type="protein sequence ID" value="GBG59339.1"/>
    <property type="molecule type" value="Genomic_DNA"/>
</dbReference>
<keyword evidence="6" id="KW-1185">Reference proteome</keyword>
<keyword evidence="1" id="KW-0862">Zinc</keyword>
<feature type="compositionally biased region" description="Polar residues" evidence="3">
    <location>
        <begin position="1214"/>
        <end position="1225"/>
    </location>
</feature>
<dbReference type="GO" id="GO:0008270">
    <property type="term" value="F:zinc ion binding"/>
    <property type="evidence" value="ECO:0007669"/>
    <property type="project" value="UniProtKB-KW"/>
</dbReference>
<proteinExistence type="predicted"/>
<gene>
    <name evidence="5" type="ORF">CBR_g38368</name>
</gene>
<feature type="region of interest" description="Disordered" evidence="3">
    <location>
        <begin position="1213"/>
        <end position="1275"/>
    </location>
</feature>
<name>A0A388JNE0_CHABU</name>
<evidence type="ECO:0000256" key="2">
    <source>
        <dbReference type="SAM" id="Coils"/>
    </source>
</evidence>
<evidence type="ECO:0000313" key="5">
    <source>
        <dbReference type="EMBL" id="GBG59339.1"/>
    </source>
</evidence>
<dbReference type="Proteomes" id="UP000265515">
    <property type="component" value="Unassembled WGS sequence"/>
</dbReference>